<dbReference type="GO" id="GO:0015562">
    <property type="term" value="F:efflux transmembrane transporter activity"/>
    <property type="evidence" value="ECO:0007669"/>
    <property type="project" value="TreeGrafter"/>
</dbReference>
<proteinExistence type="inferred from homology"/>
<reference evidence="6 7" key="1">
    <citation type="submission" date="2016-10" db="EMBL/GenBank/DDBJ databases">
        <authorList>
            <person name="de Groot N.N."/>
        </authorList>
    </citation>
    <scope>NUCLEOTIDE SEQUENCE [LARGE SCALE GENOMIC DNA]</scope>
    <source>
        <strain evidence="6 7">DSM 24015</strain>
    </source>
</reference>
<dbReference type="InterPro" id="IPR006143">
    <property type="entry name" value="RND_pump_MFP"/>
</dbReference>
<keyword evidence="3" id="KW-1133">Transmembrane helix</keyword>
<dbReference type="Gene3D" id="1.10.287.470">
    <property type="entry name" value="Helix hairpin bin"/>
    <property type="match status" value="1"/>
</dbReference>
<keyword evidence="3" id="KW-0472">Membrane</keyword>
<dbReference type="OrthoDB" id="9784685at2"/>
<feature type="transmembrane region" description="Helical" evidence="3">
    <location>
        <begin position="6"/>
        <end position="23"/>
    </location>
</feature>
<dbReference type="Pfam" id="PF25989">
    <property type="entry name" value="YknX_C"/>
    <property type="match status" value="1"/>
</dbReference>
<accession>A0A1G7DYK5</accession>
<protein>
    <submittedName>
        <fullName evidence="6">RND family efflux transporter, MFP subunit</fullName>
    </submittedName>
</protein>
<evidence type="ECO:0000313" key="6">
    <source>
        <dbReference type="EMBL" id="SDE56563.1"/>
    </source>
</evidence>
<dbReference type="Gene3D" id="2.40.420.20">
    <property type="match status" value="1"/>
</dbReference>
<dbReference type="Proteomes" id="UP000198517">
    <property type="component" value="Unassembled WGS sequence"/>
</dbReference>
<dbReference type="PANTHER" id="PTHR30469:SF38">
    <property type="entry name" value="HLYD FAMILY SECRETION PROTEIN"/>
    <property type="match status" value="1"/>
</dbReference>
<dbReference type="Gene3D" id="2.40.30.170">
    <property type="match status" value="1"/>
</dbReference>
<evidence type="ECO:0000259" key="4">
    <source>
        <dbReference type="Pfam" id="PF25954"/>
    </source>
</evidence>
<feature type="domain" description="YknX-like C-terminal permuted SH3-like" evidence="5">
    <location>
        <begin position="281"/>
        <end position="348"/>
    </location>
</feature>
<dbReference type="Pfam" id="PF25954">
    <property type="entry name" value="Beta-barrel_RND_2"/>
    <property type="match status" value="1"/>
</dbReference>
<dbReference type="SUPFAM" id="SSF111369">
    <property type="entry name" value="HlyD-like secretion proteins"/>
    <property type="match status" value="1"/>
</dbReference>
<dbReference type="RefSeq" id="WP_092737142.1">
    <property type="nucleotide sequence ID" value="NZ_FNAS01000013.1"/>
</dbReference>
<dbReference type="STRING" id="1071918.SAMN05421544_11336"/>
<sequence length="351" mass="36889">MSKKSILSILVVAAVAAGLFFILRHNKKNNENQVAIVAQENASVAVKAEPAKIQEIAQGFSVNGNFIPKTEAQIAAEMGGQLVALYVQEGSYVKAGQVVARLKGDKIDVGLNNAKANLAQAQSALQRFEAAYKTGGVTALQLDQARLQVKNARAQVQSAQLQSGDTNVISKVSGIVSQKMVELGSVVGAGTPIVKIVDISSLKLKVDVDERVVSTISVGQTATVQPSVSDTPISGKITYIAPVSNGGLKFPVEITVPNDLMKLKAGMYATADFDANQKAEALVIPRSAFVGGVSSNMVFVVKDNVAYLTKVKSGTNYGDEVQILDGLNSGDMVVTSGQINLSDKTKVSIIK</sequence>
<name>A0A1G7DYK5_9FLAO</name>
<comment type="similarity">
    <text evidence="1">Belongs to the membrane fusion protein (MFP) (TC 8.A.1) family.</text>
</comment>
<dbReference type="Gene3D" id="2.40.50.100">
    <property type="match status" value="1"/>
</dbReference>
<keyword evidence="7" id="KW-1185">Reference proteome</keyword>
<evidence type="ECO:0000256" key="3">
    <source>
        <dbReference type="SAM" id="Phobius"/>
    </source>
</evidence>
<dbReference type="GO" id="GO:1990281">
    <property type="term" value="C:efflux pump complex"/>
    <property type="evidence" value="ECO:0007669"/>
    <property type="project" value="TreeGrafter"/>
</dbReference>
<dbReference type="InterPro" id="IPR058792">
    <property type="entry name" value="Beta-barrel_RND_2"/>
</dbReference>
<dbReference type="EMBL" id="FNAS01000013">
    <property type="protein sequence ID" value="SDE56563.1"/>
    <property type="molecule type" value="Genomic_DNA"/>
</dbReference>
<evidence type="ECO:0000256" key="2">
    <source>
        <dbReference type="SAM" id="Coils"/>
    </source>
</evidence>
<dbReference type="PANTHER" id="PTHR30469">
    <property type="entry name" value="MULTIDRUG RESISTANCE PROTEIN MDTA"/>
    <property type="match status" value="1"/>
</dbReference>
<evidence type="ECO:0000256" key="1">
    <source>
        <dbReference type="ARBA" id="ARBA00009477"/>
    </source>
</evidence>
<evidence type="ECO:0000313" key="7">
    <source>
        <dbReference type="Proteomes" id="UP000198517"/>
    </source>
</evidence>
<feature type="coiled-coil region" evidence="2">
    <location>
        <begin position="111"/>
        <end position="162"/>
    </location>
</feature>
<dbReference type="InterPro" id="IPR058637">
    <property type="entry name" value="YknX-like_C"/>
</dbReference>
<feature type="domain" description="CusB-like beta-barrel" evidence="4">
    <location>
        <begin position="204"/>
        <end position="275"/>
    </location>
</feature>
<dbReference type="AlphaFoldDB" id="A0A1G7DYK5"/>
<keyword evidence="3" id="KW-0812">Transmembrane</keyword>
<evidence type="ECO:0000259" key="5">
    <source>
        <dbReference type="Pfam" id="PF25989"/>
    </source>
</evidence>
<organism evidence="6 7">
    <name type="scientific">Riemerella columbipharyngis</name>
    <dbReference type="NCBI Taxonomy" id="1071918"/>
    <lineage>
        <taxon>Bacteria</taxon>
        <taxon>Pseudomonadati</taxon>
        <taxon>Bacteroidota</taxon>
        <taxon>Flavobacteriia</taxon>
        <taxon>Flavobacteriales</taxon>
        <taxon>Weeksellaceae</taxon>
        <taxon>Riemerella</taxon>
    </lineage>
</organism>
<keyword evidence="2" id="KW-0175">Coiled coil</keyword>
<dbReference type="NCBIfam" id="TIGR01730">
    <property type="entry name" value="RND_mfp"/>
    <property type="match status" value="1"/>
</dbReference>
<gene>
    <name evidence="6" type="ORF">SAMN05421544_11336</name>
</gene>